<evidence type="ECO:0000313" key="12">
    <source>
        <dbReference type="Proteomes" id="UP000002939"/>
    </source>
</evidence>
<dbReference type="InterPro" id="IPR036739">
    <property type="entry name" value="SLC41_membr_dom_sf"/>
</dbReference>
<evidence type="ECO:0000256" key="1">
    <source>
        <dbReference type="ARBA" id="ARBA00004141"/>
    </source>
</evidence>
<keyword evidence="7 9" id="KW-0472">Membrane</keyword>
<keyword evidence="8" id="KW-0129">CBS domain</keyword>
<sequence length="455" mass="50760">MSEMAYEFDEILEQIHHTLKTDDKQQFKEIFLENHTYDQAQIYLSLSEEQRQLVYQYLSPEDMAPVFEIIEEDVEDVEEYLREMDERYAARMLAEMYADNAVDILQQVQEDEVRKYLRMMPHKTSNEIRNLLNYEDDTAGAMMTTEIIAIHESQTVGSAMTTVKKMAEEAETIYYVYVVDEENRLKGVLTLKDLIVHKEDVKISEIMVDRVVSVEVQEAQDAVAKMIRDYDFLAIPVVDEEEKLIGIITVDDAIDVIDEEATSDYSGLAGVDVDEQSVNPFIAASKRLPWLISLLFLGLTTAALLSRYEGIIGQASVLSIFITLITGTAGNAGTQSLAVAVRKIGLNEDESVFVKTILSEVATGIISGIATGLIIFVVVGLWQANWILGGIIGVSMFFAITVATIAGSLIPLLIDSMGFDPSFASGLFITTVSDLTSVFVYFTIASMFLEKFLGI</sequence>
<dbReference type="InterPro" id="IPR006669">
    <property type="entry name" value="MgtE_transporter"/>
</dbReference>
<dbReference type="PROSITE" id="PS51371">
    <property type="entry name" value="CBS"/>
    <property type="match status" value="2"/>
</dbReference>
<dbReference type="InterPro" id="IPR006667">
    <property type="entry name" value="SLC41_membr_dom"/>
</dbReference>
<dbReference type="SUPFAM" id="SSF158791">
    <property type="entry name" value="MgtE N-terminal domain-like"/>
    <property type="match status" value="1"/>
</dbReference>
<dbReference type="Gene3D" id="3.10.580.10">
    <property type="entry name" value="CBS-domain"/>
    <property type="match status" value="1"/>
</dbReference>
<dbReference type="SMART" id="SM00924">
    <property type="entry name" value="MgtE_N"/>
    <property type="match status" value="1"/>
</dbReference>
<dbReference type="Proteomes" id="UP000002939">
    <property type="component" value="Unassembled WGS sequence"/>
</dbReference>
<dbReference type="InterPro" id="IPR038076">
    <property type="entry name" value="MgtE_N_sf"/>
</dbReference>
<organism evidence="11 12">
    <name type="scientific">Granulicatella elegans ATCC 700633</name>
    <dbReference type="NCBI Taxonomy" id="626369"/>
    <lineage>
        <taxon>Bacteria</taxon>
        <taxon>Bacillati</taxon>
        <taxon>Bacillota</taxon>
        <taxon>Bacilli</taxon>
        <taxon>Lactobacillales</taxon>
        <taxon>Carnobacteriaceae</taxon>
        <taxon>Granulicatella</taxon>
    </lineage>
</organism>
<dbReference type="Pfam" id="PF01769">
    <property type="entry name" value="MgtE"/>
    <property type="match status" value="1"/>
</dbReference>
<dbReference type="InterPro" id="IPR000644">
    <property type="entry name" value="CBS_dom"/>
</dbReference>
<keyword evidence="9" id="KW-1003">Cell membrane</keyword>
<dbReference type="CDD" id="cd04606">
    <property type="entry name" value="CBS_pair_Mg_transporter"/>
    <property type="match status" value="1"/>
</dbReference>
<feature type="domain" description="CBS" evidence="10">
    <location>
        <begin position="207"/>
        <end position="263"/>
    </location>
</feature>
<evidence type="ECO:0000256" key="4">
    <source>
        <dbReference type="ARBA" id="ARBA00022692"/>
    </source>
</evidence>
<dbReference type="SUPFAM" id="SSF161093">
    <property type="entry name" value="MgtE membrane domain-like"/>
    <property type="match status" value="1"/>
</dbReference>
<dbReference type="OrthoDB" id="9790355at2"/>
<dbReference type="Pfam" id="PF00571">
    <property type="entry name" value="CBS"/>
    <property type="match status" value="2"/>
</dbReference>
<dbReference type="EMBL" id="ACRF02000013">
    <property type="protein sequence ID" value="EEW93800.1"/>
    <property type="molecule type" value="Genomic_DNA"/>
</dbReference>
<dbReference type="InterPro" id="IPR006668">
    <property type="entry name" value="Mg_transptr_MgtE_intracell_dom"/>
</dbReference>
<evidence type="ECO:0000256" key="3">
    <source>
        <dbReference type="ARBA" id="ARBA00022448"/>
    </source>
</evidence>
<comment type="caution">
    <text evidence="11">The sequence shown here is derived from an EMBL/GenBank/DDBJ whole genome shotgun (WGS) entry which is preliminary data.</text>
</comment>
<dbReference type="Gene3D" id="1.25.60.10">
    <property type="entry name" value="MgtE N-terminal domain-like"/>
    <property type="match status" value="1"/>
</dbReference>
<dbReference type="InterPro" id="IPR046342">
    <property type="entry name" value="CBS_dom_sf"/>
</dbReference>
<evidence type="ECO:0000259" key="10">
    <source>
        <dbReference type="PROSITE" id="PS51371"/>
    </source>
</evidence>
<evidence type="ECO:0000256" key="9">
    <source>
        <dbReference type="RuleBase" id="RU362011"/>
    </source>
</evidence>
<feature type="transmembrane region" description="Helical" evidence="9">
    <location>
        <begin position="288"/>
        <end position="305"/>
    </location>
</feature>
<comment type="similarity">
    <text evidence="2 9">Belongs to the SLC41A transporter family.</text>
</comment>
<gene>
    <name evidence="11" type="ORF">HMPREF0446_00682</name>
</gene>
<dbReference type="Pfam" id="PF03448">
    <property type="entry name" value="MgtE_N"/>
    <property type="match status" value="1"/>
</dbReference>
<keyword evidence="12" id="KW-1185">Reference proteome</keyword>
<evidence type="ECO:0000313" key="11">
    <source>
        <dbReference type="EMBL" id="EEW93800.1"/>
    </source>
</evidence>
<protein>
    <recommendedName>
        <fullName evidence="9">Magnesium transporter MgtE</fullName>
    </recommendedName>
</protein>
<reference evidence="11" key="2">
    <citation type="submission" date="2011-10" db="EMBL/GenBank/DDBJ databases">
        <title>The Genome Sequence of Granulicatella elegans ATCC 700633.</title>
        <authorList>
            <consortium name="The Broad Institute Genome Sequencing Platform"/>
            <consortium name="The Broad Institute Genome Sequencing Center for Infectious Disease"/>
            <person name="Earl A."/>
            <person name="Ward D."/>
            <person name="Feldgarden M."/>
            <person name="Gevers D."/>
            <person name="Sibley C.D."/>
            <person name="Field T.R."/>
            <person name="Grinwis M."/>
            <person name="Eshaghurshan C.S."/>
            <person name="Surette M.G."/>
            <person name="Young S.K."/>
            <person name="Zeng Q."/>
            <person name="Gargeya S."/>
            <person name="Fitzgerald M."/>
            <person name="Haas B."/>
            <person name="Abouelleil A."/>
            <person name="Alvarado L."/>
            <person name="Arachchi H.M."/>
            <person name="Berlin A."/>
            <person name="Brown A."/>
            <person name="Chapman S.B."/>
            <person name="Chen Z."/>
            <person name="Dunbar C."/>
            <person name="Freedman E."/>
            <person name="Gearin G."/>
            <person name="Goldberg J."/>
            <person name="Griggs A."/>
            <person name="Gujja S."/>
            <person name="Heiman D."/>
            <person name="Howarth C."/>
            <person name="Larson L."/>
            <person name="Lui A."/>
            <person name="MacDonald P.J.P."/>
            <person name="Montmayeur A."/>
            <person name="Murphy C."/>
            <person name="Neiman D."/>
            <person name="Pearson M."/>
            <person name="Priest M."/>
            <person name="Roberts A."/>
            <person name="Saif S."/>
            <person name="Shea T."/>
            <person name="Shenoy N."/>
            <person name="Sisk P."/>
            <person name="Stolte C."/>
            <person name="Sykes S."/>
            <person name="Wortman J."/>
            <person name="Nusbaum C."/>
            <person name="Birren B."/>
        </authorList>
    </citation>
    <scope>NUCLEOTIDE SEQUENCE [LARGE SCALE GENOMIC DNA]</scope>
    <source>
        <strain evidence="11">ATCC 700633</strain>
    </source>
</reference>
<comment type="subcellular location">
    <subcellularLocation>
        <location evidence="9">Cell membrane</location>
        <topology evidence="9">Multi-pass membrane protein</topology>
    </subcellularLocation>
    <subcellularLocation>
        <location evidence="1">Membrane</location>
        <topology evidence="1">Multi-pass membrane protein</topology>
    </subcellularLocation>
</comment>
<dbReference type="HOGENOM" id="CLU_037408_1_1_9"/>
<feature type="domain" description="CBS" evidence="10">
    <location>
        <begin position="143"/>
        <end position="205"/>
    </location>
</feature>
<accession>D0BL47</accession>
<evidence type="ECO:0000256" key="7">
    <source>
        <dbReference type="ARBA" id="ARBA00023136"/>
    </source>
</evidence>
<dbReference type="SMART" id="SM00116">
    <property type="entry name" value="CBS"/>
    <property type="match status" value="2"/>
</dbReference>
<dbReference type="GO" id="GO:0005886">
    <property type="term" value="C:plasma membrane"/>
    <property type="evidence" value="ECO:0007669"/>
    <property type="project" value="UniProtKB-SubCell"/>
</dbReference>
<keyword evidence="3 9" id="KW-0813">Transport</keyword>
<evidence type="ECO:0000256" key="5">
    <source>
        <dbReference type="ARBA" id="ARBA00022842"/>
    </source>
</evidence>
<feature type="transmembrane region" description="Helical" evidence="9">
    <location>
        <begin position="394"/>
        <end position="414"/>
    </location>
</feature>
<name>D0BL47_9LACT</name>
<evidence type="ECO:0000256" key="8">
    <source>
        <dbReference type="PROSITE-ProRule" id="PRU00703"/>
    </source>
</evidence>
<reference evidence="11" key="1">
    <citation type="submission" date="2009-09" db="EMBL/GenBank/DDBJ databases">
        <authorList>
            <consortium name="The Broad Institute Genome Sequencing Platform"/>
            <person name="Ward D."/>
            <person name="Feldgarden M."/>
            <person name="Earl A."/>
            <person name="Young S.K."/>
            <person name="Zeng Q."/>
            <person name="Koehrsen M."/>
            <person name="Alvarado L."/>
            <person name="Berlin A."/>
            <person name="Bochicchio J."/>
            <person name="Borenstein D."/>
            <person name="Chapman S.B."/>
            <person name="Chen Z."/>
            <person name="Engels R."/>
            <person name="Freedman E."/>
            <person name="Gellesch M."/>
            <person name="Goldberg J."/>
            <person name="Griggs A."/>
            <person name="Gujja S."/>
            <person name="Heilman E."/>
            <person name="Heiman D."/>
            <person name="Hepburn T."/>
            <person name="Howarth C."/>
            <person name="Jen D."/>
            <person name="Larson L."/>
            <person name="Lewis B."/>
            <person name="Mehta T."/>
            <person name="Park D."/>
            <person name="Pearson M."/>
            <person name="Roberts A."/>
            <person name="Saif S."/>
            <person name="Shea T."/>
            <person name="Shenoy N."/>
            <person name="Sisk P."/>
            <person name="Stolte C."/>
            <person name="Sykes S."/>
            <person name="Thomson T."/>
            <person name="Walk T."/>
            <person name="White J."/>
            <person name="Yandava C."/>
            <person name="Sibley C.D."/>
            <person name="Field T.R."/>
            <person name="Grinwis M."/>
            <person name="Eshaghurshan C.S."/>
            <person name="Surette M.G."/>
            <person name="Haas B."/>
            <person name="Nusbaum C."/>
            <person name="Birren B."/>
        </authorList>
    </citation>
    <scope>NUCLEOTIDE SEQUENCE [LARGE SCALE GENOMIC DNA]</scope>
    <source>
        <strain evidence="11">ATCC 700633</strain>
    </source>
</reference>
<keyword evidence="9" id="KW-0479">Metal-binding</keyword>
<dbReference type="Gene3D" id="1.10.357.20">
    <property type="entry name" value="SLC41 divalent cation transporters, integral membrane domain"/>
    <property type="match status" value="1"/>
</dbReference>
<comment type="subunit">
    <text evidence="9">Homodimer.</text>
</comment>
<comment type="function">
    <text evidence="9">Acts as a magnesium transporter.</text>
</comment>
<dbReference type="RefSeq" id="WP_006702955.1">
    <property type="nucleotide sequence ID" value="NZ_KI391971.1"/>
</dbReference>
<keyword evidence="6 9" id="KW-1133">Transmembrane helix</keyword>
<dbReference type="AlphaFoldDB" id="D0BL47"/>
<feature type="transmembrane region" description="Helical" evidence="9">
    <location>
        <begin position="426"/>
        <end position="449"/>
    </location>
</feature>
<keyword evidence="5 9" id="KW-0460">Magnesium</keyword>
<dbReference type="PANTHER" id="PTHR43773">
    <property type="entry name" value="MAGNESIUM TRANSPORTER MGTE"/>
    <property type="match status" value="1"/>
</dbReference>
<dbReference type="NCBIfam" id="TIGR00400">
    <property type="entry name" value="mgtE"/>
    <property type="match status" value="1"/>
</dbReference>
<feature type="transmembrane region" description="Helical" evidence="9">
    <location>
        <begin position="317"/>
        <end position="341"/>
    </location>
</feature>
<evidence type="ECO:0000256" key="6">
    <source>
        <dbReference type="ARBA" id="ARBA00022989"/>
    </source>
</evidence>
<dbReference type="PANTHER" id="PTHR43773:SF1">
    <property type="entry name" value="MAGNESIUM TRANSPORTER MGTE"/>
    <property type="match status" value="1"/>
</dbReference>
<dbReference type="SUPFAM" id="SSF54631">
    <property type="entry name" value="CBS-domain pair"/>
    <property type="match status" value="1"/>
</dbReference>
<feature type="transmembrane region" description="Helical" evidence="9">
    <location>
        <begin position="361"/>
        <end position="382"/>
    </location>
</feature>
<evidence type="ECO:0000256" key="2">
    <source>
        <dbReference type="ARBA" id="ARBA00009749"/>
    </source>
</evidence>
<dbReference type="GO" id="GO:0015095">
    <property type="term" value="F:magnesium ion transmembrane transporter activity"/>
    <property type="evidence" value="ECO:0007669"/>
    <property type="project" value="UniProtKB-UniRule"/>
</dbReference>
<proteinExistence type="inferred from homology"/>
<dbReference type="eggNOG" id="COG2239">
    <property type="taxonomic scope" value="Bacteria"/>
</dbReference>
<keyword evidence="4 9" id="KW-0812">Transmembrane</keyword>
<dbReference type="STRING" id="626369.HMPREF0446_00682"/>
<dbReference type="GO" id="GO:0046872">
    <property type="term" value="F:metal ion binding"/>
    <property type="evidence" value="ECO:0007669"/>
    <property type="project" value="UniProtKB-KW"/>
</dbReference>